<dbReference type="InterPro" id="IPR003034">
    <property type="entry name" value="SAP_dom"/>
</dbReference>
<evidence type="ECO:0000313" key="4">
    <source>
        <dbReference type="Proteomes" id="UP001186944"/>
    </source>
</evidence>
<dbReference type="SUPFAM" id="SSF68906">
    <property type="entry name" value="SAP domain"/>
    <property type="match status" value="1"/>
</dbReference>
<comment type="caution">
    <text evidence="3">The sequence shown here is derived from an EMBL/GenBank/DDBJ whole genome shotgun (WGS) entry which is preliminary data.</text>
</comment>
<proteinExistence type="predicted"/>
<protein>
    <recommendedName>
        <fullName evidence="2">SAP domain-containing protein</fullName>
    </recommendedName>
</protein>
<feature type="domain" description="SAP" evidence="2">
    <location>
        <begin position="8"/>
        <end position="42"/>
    </location>
</feature>
<feature type="region of interest" description="Disordered" evidence="1">
    <location>
        <begin position="136"/>
        <end position="156"/>
    </location>
</feature>
<feature type="compositionally biased region" description="Basic and acidic residues" evidence="1">
    <location>
        <begin position="139"/>
        <end position="150"/>
    </location>
</feature>
<name>A0AA88YBZ1_PINIB</name>
<dbReference type="EMBL" id="VSWD01000008">
    <property type="protein sequence ID" value="KAK3096264.1"/>
    <property type="molecule type" value="Genomic_DNA"/>
</dbReference>
<dbReference type="PROSITE" id="PS50800">
    <property type="entry name" value="SAP"/>
    <property type="match status" value="1"/>
</dbReference>
<organism evidence="3 4">
    <name type="scientific">Pinctada imbricata</name>
    <name type="common">Atlantic pearl-oyster</name>
    <name type="synonym">Pinctada martensii</name>
    <dbReference type="NCBI Taxonomy" id="66713"/>
    <lineage>
        <taxon>Eukaryota</taxon>
        <taxon>Metazoa</taxon>
        <taxon>Spiralia</taxon>
        <taxon>Lophotrochozoa</taxon>
        <taxon>Mollusca</taxon>
        <taxon>Bivalvia</taxon>
        <taxon>Autobranchia</taxon>
        <taxon>Pteriomorphia</taxon>
        <taxon>Pterioida</taxon>
        <taxon>Pterioidea</taxon>
        <taxon>Pteriidae</taxon>
        <taxon>Pinctada</taxon>
    </lineage>
</organism>
<evidence type="ECO:0000259" key="2">
    <source>
        <dbReference type="PROSITE" id="PS50800"/>
    </source>
</evidence>
<dbReference type="AlphaFoldDB" id="A0AA88YBZ1"/>
<evidence type="ECO:0000313" key="3">
    <source>
        <dbReference type="EMBL" id="KAK3096264.1"/>
    </source>
</evidence>
<sequence length="156" mass="17759">MNSAYEEFASFTVGNMKDYLSARGCSTQGNKQQLVARCYVAWKNKVELREVETDRLKRLNEEYQKRIEEVGIPDPRSLQGEVCLHAVQPNAVFFKVLPDAGSSSEKNLPQPLPVLAKEYTARGEAEKFLPMLNNGFTKEQTRSIEQRTRDQSTNID</sequence>
<dbReference type="InterPro" id="IPR036361">
    <property type="entry name" value="SAP_dom_sf"/>
</dbReference>
<dbReference type="Proteomes" id="UP001186944">
    <property type="component" value="Unassembled WGS sequence"/>
</dbReference>
<accession>A0AA88YBZ1</accession>
<reference evidence="3" key="1">
    <citation type="submission" date="2019-08" db="EMBL/GenBank/DDBJ databases">
        <title>The improved chromosome-level genome for the pearl oyster Pinctada fucata martensii using PacBio sequencing and Hi-C.</title>
        <authorList>
            <person name="Zheng Z."/>
        </authorList>
    </citation>
    <scope>NUCLEOTIDE SEQUENCE</scope>
    <source>
        <strain evidence="3">ZZ-2019</strain>
        <tissue evidence="3">Adductor muscle</tissue>
    </source>
</reference>
<evidence type="ECO:0000256" key="1">
    <source>
        <dbReference type="SAM" id="MobiDB-lite"/>
    </source>
</evidence>
<keyword evidence="4" id="KW-1185">Reference proteome</keyword>
<gene>
    <name evidence="3" type="ORF">FSP39_025086</name>
</gene>